<dbReference type="SUPFAM" id="SSF54001">
    <property type="entry name" value="Cysteine proteinases"/>
    <property type="match status" value="1"/>
</dbReference>
<dbReference type="PANTHER" id="PTHR33490:SF12">
    <property type="entry name" value="BLL5557 PROTEIN"/>
    <property type="match status" value="1"/>
</dbReference>
<dbReference type="EMBL" id="AP022561">
    <property type="protein sequence ID" value="BBX09896.1"/>
    <property type="molecule type" value="Genomic_DNA"/>
</dbReference>
<keyword evidence="3" id="KW-1185">Reference proteome</keyword>
<accession>A0AAD1HRV2</accession>
<dbReference type="Gene3D" id="2.60.40.2250">
    <property type="match status" value="1"/>
</dbReference>
<evidence type="ECO:0000313" key="2">
    <source>
        <dbReference type="EMBL" id="BBX09896.1"/>
    </source>
</evidence>
<feature type="domain" description="Transglutaminase-like" evidence="1">
    <location>
        <begin position="180"/>
        <end position="240"/>
    </location>
</feature>
<reference evidence="2 3" key="1">
    <citation type="journal article" date="2019" name="Emerg. Microbes Infect.">
        <title>Comprehensive subspecies identification of 175 nontuberculous mycobacteria species based on 7547 genomic profiles.</title>
        <authorList>
            <person name="Matsumoto Y."/>
            <person name="Kinjo T."/>
            <person name="Motooka D."/>
            <person name="Nabeya D."/>
            <person name="Jung N."/>
            <person name="Uechi K."/>
            <person name="Horii T."/>
            <person name="Iida T."/>
            <person name="Fujita J."/>
            <person name="Nakamura S."/>
        </authorList>
    </citation>
    <scope>NUCLEOTIDE SEQUENCE [LARGE SCALE GENOMIC DNA]</scope>
    <source>
        <strain evidence="2 3">JCM 6376</strain>
    </source>
</reference>
<gene>
    <name evidence="2" type="ORF">MAIC_46990</name>
</gene>
<dbReference type="AlphaFoldDB" id="A0AAD1HRV2"/>
<sequence length="296" mass="31849">MPQHEEQQLAHGQRDGYERRAAGQGIVVVMKREVAAHLEVEITGPTALEFQIAVAPHPGAEVSEALSFILDGLPVAAAEISGEHGNRIHKLDVPVGTLSVAYEATISGQTKPAPVTDYDVSKYLRPSRYAEADKFYGFAATEFGNYLDSESLLEHVASWVGNRLNYVPGSSDPIDGAVDTLLAGAGVCRDFAHLVVALLRAVNVPARVVSVYAPGLYPMDFHAVAEAYVRGQWWVVDGTLLAPRQTLVRIATGRDAADIAFLDNHNGAITLNSLEVMAIVDGDLPRDSLDQLVSIQ</sequence>
<dbReference type="Proteomes" id="UP000467327">
    <property type="component" value="Chromosome"/>
</dbReference>
<dbReference type="InterPro" id="IPR038765">
    <property type="entry name" value="Papain-like_cys_pep_sf"/>
</dbReference>
<name>A0AAD1HRV2_9MYCO</name>
<organism evidence="2 3">
    <name type="scientific">Mycolicibacterium aichiense</name>
    <dbReference type="NCBI Taxonomy" id="1799"/>
    <lineage>
        <taxon>Bacteria</taxon>
        <taxon>Bacillati</taxon>
        <taxon>Actinomycetota</taxon>
        <taxon>Actinomycetes</taxon>
        <taxon>Mycobacteriales</taxon>
        <taxon>Mycobacteriaceae</taxon>
        <taxon>Mycolicibacterium</taxon>
    </lineage>
</organism>
<dbReference type="Pfam" id="PF01841">
    <property type="entry name" value="Transglut_core"/>
    <property type="match status" value="1"/>
</dbReference>
<dbReference type="PANTHER" id="PTHR33490">
    <property type="entry name" value="BLR5614 PROTEIN-RELATED"/>
    <property type="match status" value="1"/>
</dbReference>
<evidence type="ECO:0000259" key="1">
    <source>
        <dbReference type="SMART" id="SM00460"/>
    </source>
</evidence>
<dbReference type="SMART" id="SM00460">
    <property type="entry name" value="TGc"/>
    <property type="match status" value="1"/>
</dbReference>
<dbReference type="KEGG" id="maic:MAIC_46990"/>
<protein>
    <submittedName>
        <fullName evidence="2">Transglutaminase-like protein</fullName>
    </submittedName>
</protein>
<dbReference type="Gene3D" id="3.10.620.30">
    <property type="match status" value="1"/>
</dbReference>
<proteinExistence type="predicted"/>
<evidence type="ECO:0000313" key="3">
    <source>
        <dbReference type="Proteomes" id="UP000467327"/>
    </source>
</evidence>
<dbReference type="InterPro" id="IPR002931">
    <property type="entry name" value="Transglutaminase-like"/>
</dbReference>